<evidence type="ECO:0000313" key="2">
    <source>
        <dbReference type="Proteomes" id="UP001431449"/>
    </source>
</evidence>
<accession>A0ABT0GCB0</accession>
<keyword evidence="2" id="KW-1185">Reference proteome</keyword>
<evidence type="ECO:0000313" key="1">
    <source>
        <dbReference type="EMBL" id="MCK7592166.1"/>
    </source>
</evidence>
<comment type="caution">
    <text evidence="1">The sequence shown here is derived from an EMBL/GenBank/DDBJ whole genome shotgun (WGS) entry which is preliminary data.</text>
</comment>
<proteinExistence type="predicted"/>
<gene>
    <name evidence="1" type="ORF">M0G41_00615</name>
</gene>
<protein>
    <submittedName>
        <fullName evidence="1">Uncharacterized protein</fullName>
    </submittedName>
</protein>
<sequence>MSAVRLPGYPLAVATGGCRLSALCACGPLGISGGDDSAPLQILAALLVDGVEHVGDRLRLVTRHGVPVELYAVPETDWLAWEVLCAGLAPMQTAPRREAVGRRLLSFRAGRGSLPEVRESEPRCGWTRRWLSGAASPGLSASATPTAPPAGW</sequence>
<dbReference type="Proteomes" id="UP001431449">
    <property type="component" value="Unassembled WGS sequence"/>
</dbReference>
<organism evidence="1 2">
    <name type="scientific">Pseudomarimonas salicorniae</name>
    <dbReference type="NCBI Taxonomy" id="2933270"/>
    <lineage>
        <taxon>Bacteria</taxon>
        <taxon>Pseudomonadati</taxon>
        <taxon>Pseudomonadota</taxon>
        <taxon>Gammaproteobacteria</taxon>
        <taxon>Lysobacterales</taxon>
        <taxon>Lysobacteraceae</taxon>
        <taxon>Pseudomarimonas</taxon>
    </lineage>
</organism>
<dbReference type="RefSeq" id="WP_248204166.1">
    <property type="nucleotide sequence ID" value="NZ_JALNMH010000001.1"/>
</dbReference>
<dbReference type="EMBL" id="JALNMH010000001">
    <property type="protein sequence ID" value="MCK7592166.1"/>
    <property type="molecule type" value="Genomic_DNA"/>
</dbReference>
<name>A0ABT0GCB0_9GAMM</name>
<reference evidence="1" key="1">
    <citation type="submission" date="2022-04" db="EMBL/GenBank/DDBJ databases">
        <title>Lysobacter sp. CAU 1642 isolated from sea sand.</title>
        <authorList>
            <person name="Kim W."/>
        </authorList>
    </citation>
    <scope>NUCLEOTIDE SEQUENCE</scope>
    <source>
        <strain evidence="1">CAU 1642</strain>
    </source>
</reference>
<dbReference type="PROSITE" id="PS51257">
    <property type="entry name" value="PROKAR_LIPOPROTEIN"/>
    <property type="match status" value="1"/>
</dbReference>